<comment type="caution">
    <text evidence="4">The sequence shown here is derived from an EMBL/GenBank/DDBJ whole genome shotgun (WGS) entry which is preliminary data.</text>
</comment>
<dbReference type="EMBL" id="JACCKD010000002">
    <property type="protein sequence ID" value="MBA0125070.1"/>
    <property type="molecule type" value="Genomic_DNA"/>
</dbReference>
<evidence type="ECO:0000313" key="4">
    <source>
        <dbReference type="EMBL" id="MBA0125070.1"/>
    </source>
</evidence>
<dbReference type="SUPFAM" id="SSF53756">
    <property type="entry name" value="UDP-Glycosyltransferase/glycogen phosphorylase"/>
    <property type="match status" value="1"/>
</dbReference>
<dbReference type="Pfam" id="PF13439">
    <property type="entry name" value="Glyco_transf_4"/>
    <property type="match status" value="1"/>
</dbReference>
<protein>
    <submittedName>
        <fullName evidence="4">Glycosyltransferase</fullName>
    </submittedName>
</protein>
<dbReference type="Pfam" id="PF13692">
    <property type="entry name" value="Glyco_trans_1_4"/>
    <property type="match status" value="1"/>
</dbReference>
<keyword evidence="5" id="KW-1185">Reference proteome</keyword>
<accession>A0A838A5N1</accession>
<dbReference type="GO" id="GO:1901137">
    <property type="term" value="P:carbohydrate derivative biosynthetic process"/>
    <property type="evidence" value="ECO:0007669"/>
    <property type="project" value="UniProtKB-ARBA"/>
</dbReference>
<proteinExistence type="predicted"/>
<keyword evidence="2 4" id="KW-0808">Transferase</keyword>
<dbReference type="PANTHER" id="PTHR45947:SF13">
    <property type="entry name" value="TRANSFERASE"/>
    <property type="match status" value="1"/>
</dbReference>
<evidence type="ECO:0000256" key="2">
    <source>
        <dbReference type="ARBA" id="ARBA00022679"/>
    </source>
</evidence>
<reference evidence="4 5" key="1">
    <citation type="submission" date="2020-07" db="EMBL/GenBank/DDBJ databases">
        <title>Genome of Haloechinothrix sp.</title>
        <authorList>
            <person name="Tang S.-K."/>
            <person name="Yang L."/>
            <person name="Zhu W.-Y."/>
        </authorList>
    </citation>
    <scope>NUCLEOTIDE SEQUENCE [LARGE SCALE GENOMIC DNA]</scope>
    <source>
        <strain evidence="4 5">YIM 98757</strain>
    </source>
</reference>
<dbReference type="InterPro" id="IPR050194">
    <property type="entry name" value="Glycosyltransferase_grp1"/>
</dbReference>
<evidence type="ECO:0000259" key="3">
    <source>
        <dbReference type="Pfam" id="PF13439"/>
    </source>
</evidence>
<feature type="domain" description="Glycosyltransferase subfamily 4-like N-terminal" evidence="3">
    <location>
        <begin position="24"/>
        <end position="198"/>
    </location>
</feature>
<dbReference type="PANTHER" id="PTHR45947">
    <property type="entry name" value="SULFOQUINOVOSYL TRANSFERASE SQD2"/>
    <property type="match status" value="1"/>
</dbReference>
<dbReference type="Proteomes" id="UP000582974">
    <property type="component" value="Unassembled WGS sequence"/>
</dbReference>
<dbReference type="RefSeq" id="WP_180891918.1">
    <property type="nucleotide sequence ID" value="NZ_JACCKD010000002.1"/>
</dbReference>
<keyword evidence="1" id="KW-0328">Glycosyltransferase</keyword>
<sequence length="390" mass="41477">MRILQIHNEYAQPGGEDAAADAQASLLTAAGHRVDRVRTRNRSSGAGAAAAFAGAVWNPASYAGTRRAARRVRPDVAHLHNWWFGLSPSVVDALHAERVPVVMTLHNYRLLCANGLLFRDGGTCTDCLGTHTWRAVRHGCYRDSRAQSAVAAATLSVGRERATWDRVTRFVAPSRFVKDIHVQAGFDAGRITVAPNVVTDPGPRSARPSDSPTVLCVSRLSREKGVDALLEAWRASADAMGELRLLVLGDGPERERLERSAPAGVRIAGRTSPSEVRRAMCSARALVVPSECYETFGLVALEAMAAGLPVLSADVAGPAEVVGGLGPEWLVPASDTRAWAAALPSLTSDGTVDSSGVRARELFERGYTPSAVCRALLGAYAEAIEEVRAG</sequence>
<dbReference type="GO" id="GO:0016757">
    <property type="term" value="F:glycosyltransferase activity"/>
    <property type="evidence" value="ECO:0007669"/>
    <property type="project" value="UniProtKB-KW"/>
</dbReference>
<gene>
    <name evidence="4" type="ORF">H0B56_05895</name>
</gene>
<name>A0A838A5N1_9PSEU</name>
<evidence type="ECO:0000256" key="1">
    <source>
        <dbReference type="ARBA" id="ARBA00022676"/>
    </source>
</evidence>
<dbReference type="AlphaFoldDB" id="A0A838A5N1"/>
<evidence type="ECO:0000313" key="5">
    <source>
        <dbReference type="Proteomes" id="UP000582974"/>
    </source>
</evidence>
<organism evidence="4 5">
    <name type="scientific">Haloechinothrix aidingensis</name>
    <dbReference type="NCBI Taxonomy" id="2752311"/>
    <lineage>
        <taxon>Bacteria</taxon>
        <taxon>Bacillati</taxon>
        <taxon>Actinomycetota</taxon>
        <taxon>Actinomycetes</taxon>
        <taxon>Pseudonocardiales</taxon>
        <taxon>Pseudonocardiaceae</taxon>
        <taxon>Haloechinothrix</taxon>
    </lineage>
</organism>
<dbReference type="InterPro" id="IPR028098">
    <property type="entry name" value="Glyco_trans_4-like_N"/>
</dbReference>
<dbReference type="Gene3D" id="3.40.50.2000">
    <property type="entry name" value="Glycogen Phosphorylase B"/>
    <property type="match status" value="2"/>
</dbReference>